<dbReference type="STRING" id="759620.WS105_0620"/>
<name>A0A088GG37_9LACO</name>
<dbReference type="KEGG" id="wct:WS74_0821"/>
<reference evidence="3" key="2">
    <citation type="submission" date="2014-08" db="EMBL/GenBank/DDBJ databases">
        <title>Complete genome of Weissella ceti strain WS74 isolated from diseased rainbow trout in Brazil.</title>
        <authorList>
            <person name="Figueiredo H.C.P."/>
            <person name="Leal C.A.G."/>
            <person name="Pereira F.L."/>
            <person name="Soares S.C."/>
            <person name="Dorella F.A."/>
            <person name="Carvalho A.F."/>
            <person name="Azevedo V.A.C."/>
        </authorList>
    </citation>
    <scope>NUCLEOTIDE SEQUENCE [LARGE SCALE GENOMIC DNA]</scope>
    <source>
        <strain evidence="3">WS74</strain>
    </source>
</reference>
<gene>
    <name evidence="2" type="ORF">WS74_0821</name>
</gene>
<organism evidence="2 3">
    <name type="scientific">Weissella ceti</name>
    <dbReference type="NCBI Taxonomy" id="759620"/>
    <lineage>
        <taxon>Bacteria</taxon>
        <taxon>Bacillati</taxon>
        <taxon>Bacillota</taxon>
        <taxon>Bacilli</taxon>
        <taxon>Lactobacillales</taxon>
        <taxon>Lactobacillaceae</taxon>
        <taxon>Weissella</taxon>
    </lineage>
</organism>
<dbReference type="InterPro" id="IPR006528">
    <property type="entry name" value="Phage_head_morphogenesis_dom"/>
</dbReference>
<dbReference type="GO" id="GO:0016740">
    <property type="term" value="F:transferase activity"/>
    <property type="evidence" value="ECO:0007669"/>
    <property type="project" value="UniProtKB-KW"/>
</dbReference>
<protein>
    <submittedName>
        <fullName evidence="2">NAD(+)--arginine ADP-ribosyltransferase EFV</fullName>
    </submittedName>
</protein>
<keyword evidence="2" id="KW-0808">Transferase</keyword>
<evidence type="ECO:0000313" key="3">
    <source>
        <dbReference type="Proteomes" id="UP000029079"/>
    </source>
</evidence>
<keyword evidence="3" id="KW-1185">Reference proteome</keyword>
<proteinExistence type="predicted"/>
<sequence>MSKKTNIHGRLTKMYAESLVQLLNDLQVWQEDYDGMTFSQKREFERQKVIANEMADITKALSENAELDIKDYLRTQGSNSYAELNKRIGLDNTFIDADLLETILNKPVAGVRLSQRLHKDRNRLAVRSTNAIRMGLIKGDGYDKIARRLSDLNEASFNNAMRIVRTESGRISLKRHKKGYEDAKALGIKLRKEWVSGNDKRTRDSHARLNGTIIDIDDEFEIDGHTAIGPGLFGIAGEDINCRCTTVEVVVEDKDKTVDKGDNSFGLSDNTISKLKEPYSKEQFNAFIKAYNPADDNMNRVINDLFNSGMKLMPQDTKSLSYFRGGAHPEMLVKGTNPRHFYHESGHGIDWLLHKDINTGIYDLRMSISETVKKDLDNTIFHGVLEEERGLNRRTKVGKARYNEIYYERRQYIEDFEKFLDDPKHSKDDLAGIYDLVTGAGHNISSKNIVGGHADGYWRDETNLGNEAMAHIIGSMATQSKDMDILKKFLPDTFKMIEGKIKKY</sequence>
<dbReference type="AlphaFoldDB" id="A0A088GG37"/>
<dbReference type="Proteomes" id="UP000029079">
    <property type="component" value="Chromosome"/>
</dbReference>
<reference evidence="2 3" key="1">
    <citation type="journal article" date="2014" name="Genome Announc.">
        <title>Complete Genome Sequences of Fish Pathogenic Weissella ceti Strains WS74 and WS105.</title>
        <authorList>
            <person name="Figueiredo H.C."/>
            <person name="Leal C.A."/>
            <person name="Dorella F.A."/>
            <person name="Carvalho A.F."/>
            <person name="Soares S.C."/>
            <person name="Pereira F.L."/>
            <person name="Azevedo V.A."/>
        </authorList>
    </citation>
    <scope>NUCLEOTIDE SEQUENCE [LARGE SCALE GENOMIC DNA]</scope>
    <source>
        <strain evidence="2 3">WS74</strain>
    </source>
</reference>
<dbReference type="RefSeq" id="WP_051950146.1">
    <property type="nucleotide sequence ID" value="NZ_CP009223.1"/>
</dbReference>
<dbReference type="EMBL" id="CP009223">
    <property type="protein sequence ID" value="AIM63073.1"/>
    <property type="molecule type" value="Genomic_DNA"/>
</dbReference>
<evidence type="ECO:0000259" key="1">
    <source>
        <dbReference type="Pfam" id="PF04233"/>
    </source>
</evidence>
<dbReference type="Pfam" id="PF04233">
    <property type="entry name" value="Phage_Mu_F"/>
    <property type="match status" value="1"/>
</dbReference>
<accession>A0A088GG37</accession>
<dbReference type="NCBIfam" id="TIGR01641">
    <property type="entry name" value="phageSPP1_gp7"/>
    <property type="match status" value="1"/>
</dbReference>
<evidence type="ECO:0000313" key="2">
    <source>
        <dbReference type="EMBL" id="AIM63073.1"/>
    </source>
</evidence>
<feature type="domain" description="Phage head morphogenesis" evidence="1">
    <location>
        <begin position="130"/>
        <end position="246"/>
    </location>
</feature>